<evidence type="ECO:0000256" key="4">
    <source>
        <dbReference type="ARBA" id="ARBA00023163"/>
    </source>
</evidence>
<dbReference type="InterPro" id="IPR000847">
    <property type="entry name" value="LysR_HTH_N"/>
</dbReference>
<dbReference type="InterPro" id="IPR058163">
    <property type="entry name" value="LysR-type_TF_proteobact-type"/>
</dbReference>
<name>A0A7K3VSN3_RHILE</name>
<comment type="caution">
    <text evidence="6">The sequence shown here is derived from an EMBL/GenBank/DDBJ whole genome shotgun (WGS) entry which is preliminary data.</text>
</comment>
<proteinExistence type="inferred from homology"/>
<dbReference type="SUPFAM" id="SSF53850">
    <property type="entry name" value="Periplasmic binding protein-like II"/>
    <property type="match status" value="1"/>
</dbReference>
<dbReference type="PANTHER" id="PTHR30537:SF5">
    <property type="entry name" value="HTH-TYPE TRANSCRIPTIONAL ACTIVATOR TTDR-RELATED"/>
    <property type="match status" value="1"/>
</dbReference>
<dbReference type="PRINTS" id="PR00039">
    <property type="entry name" value="HTHLYSR"/>
</dbReference>
<protein>
    <submittedName>
        <fullName evidence="6">LysR family transcriptional regulator</fullName>
    </submittedName>
</protein>
<evidence type="ECO:0000313" key="7">
    <source>
        <dbReference type="Proteomes" id="UP000471705"/>
    </source>
</evidence>
<dbReference type="Gene3D" id="3.40.190.10">
    <property type="entry name" value="Periplasmic binding protein-like II"/>
    <property type="match status" value="2"/>
</dbReference>
<evidence type="ECO:0000256" key="2">
    <source>
        <dbReference type="ARBA" id="ARBA00023015"/>
    </source>
</evidence>
<dbReference type="InterPro" id="IPR005119">
    <property type="entry name" value="LysR_subst-bd"/>
</dbReference>
<evidence type="ECO:0000313" key="6">
    <source>
        <dbReference type="EMBL" id="NEK19894.1"/>
    </source>
</evidence>
<reference evidence="6 7" key="1">
    <citation type="submission" date="2019-12" db="EMBL/GenBank/DDBJ databases">
        <title>Rhizobium genotypes associated with high levels of biological nitrogen fixation by grain legumes in a temperate-maritime cropping system.</title>
        <authorList>
            <person name="Maluk M."/>
            <person name="Francesc Ferrando Molina F."/>
            <person name="Lopez Del Egido L."/>
            <person name="Lafos M."/>
            <person name="Langarica-Fuentes A."/>
            <person name="Gebre Yohannes G."/>
            <person name="Young M.W."/>
            <person name="Martin P."/>
            <person name="Gantlett R."/>
            <person name="Kenicer G."/>
            <person name="Hawes C."/>
            <person name="Begg G.S."/>
            <person name="Quilliam R.S."/>
            <person name="Squire G.R."/>
            <person name="Poole P.S."/>
            <person name="Young P.W."/>
            <person name="Iannetta P.M."/>
            <person name="James E.K."/>
        </authorList>
    </citation>
    <scope>NUCLEOTIDE SEQUENCE [LARGE SCALE GENOMIC DNA]</scope>
    <source>
        <strain evidence="6 7">JHI54</strain>
    </source>
</reference>
<dbReference type="GO" id="GO:0043565">
    <property type="term" value="F:sequence-specific DNA binding"/>
    <property type="evidence" value="ECO:0007669"/>
    <property type="project" value="TreeGrafter"/>
</dbReference>
<evidence type="ECO:0000259" key="5">
    <source>
        <dbReference type="PROSITE" id="PS50931"/>
    </source>
</evidence>
<sequence>METKSDHPNDDEYRWMRRGIPPWAVLTSFMEVVSSGSVTKTAKRLYLTQSAVSHHISQLERFVGERLFERSGKTMKPTAKARALAFQLRSQLRSVSEALEAARLQLDQHDLHIVVAPEFYRYWLARRLDVFVASHPHISLRLSQDYRREIFSDGKADVQIRLARPLAEQDGFPLSADHEFAVCSPELVGRLPRQKAFAAAPFLSHADAYQTKLDWRRWMLELFGIEGARWIDERLAAMVIFPTFEDMLKACRGGEGFALVRTILVVDEIASGRLVKAVTETLSADVNYHVIYQSGVALRPAAQQFVQWLRSETAEFASREVTG</sequence>
<dbReference type="InterPro" id="IPR036388">
    <property type="entry name" value="WH-like_DNA-bd_sf"/>
</dbReference>
<dbReference type="InterPro" id="IPR036390">
    <property type="entry name" value="WH_DNA-bd_sf"/>
</dbReference>
<evidence type="ECO:0000256" key="1">
    <source>
        <dbReference type="ARBA" id="ARBA00009437"/>
    </source>
</evidence>
<comment type="similarity">
    <text evidence="1">Belongs to the LysR transcriptional regulatory family.</text>
</comment>
<dbReference type="Pfam" id="PF00126">
    <property type="entry name" value="HTH_1"/>
    <property type="match status" value="1"/>
</dbReference>
<dbReference type="GO" id="GO:0003700">
    <property type="term" value="F:DNA-binding transcription factor activity"/>
    <property type="evidence" value="ECO:0007669"/>
    <property type="project" value="InterPro"/>
</dbReference>
<dbReference type="RefSeq" id="WP_164050013.1">
    <property type="nucleotide sequence ID" value="NZ_WUFV01000034.1"/>
</dbReference>
<organism evidence="6 7">
    <name type="scientific">Rhizobium leguminosarum</name>
    <dbReference type="NCBI Taxonomy" id="384"/>
    <lineage>
        <taxon>Bacteria</taxon>
        <taxon>Pseudomonadati</taxon>
        <taxon>Pseudomonadota</taxon>
        <taxon>Alphaproteobacteria</taxon>
        <taxon>Hyphomicrobiales</taxon>
        <taxon>Rhizobiaceae</taxon>
        <taxon>Rhizobium/Agrobacterium group</taxon>
        <taxon>Rhizobium</taxon>
    </lineage>
</organism>
<keyword evidence="4" id="KW-0804">Transcription</keyword>
<dbReference type="PROSITE" id="PS50931">
    <property type="entry name" value="HTH_LYSR"/>
    <property type="match status" value="1"/>
</dbReference>
<dbReference type="EMBL" id="WUFV01000034">
    <property type="protein sequence ID" value="NEK19894.1"/>
    <property type="molecule type" value="Genomic_DNA"/>
</dbReference>
<dbReference type="GO" id="GO:0006351">
    <property type="term" value="P:DNA-templated transcription"/>
    <property type="evidence" value="ECO:0007669"/>
    <property type="project" value="TreeGrafter"/>
</dbReference>
<accession>A0A7K3VSN3</accession>
<dbReference type="Gene3D" id="1.10.10.10">
    <property type="entry name" value="Winged helix-like DNA-binding domain superfamily/Winged helix DNA-binding domain"/>
    <property type="match status" value="1"/>
</dbReference>
<dbReference type="AlphaFoldDB" id="A0A7K3VSN3"/>
<dbReference type="SUPFAM" id="SSF46785">
    <property type="entry name" value="Winged helix' DNA-binding domain"/>
    <property type="match status" value="1"/>
</dbReference>
<feature type="domain" description="HTH lysR-type" evidence="5">
    <location>
        <begin position="21"/>
        <end position="78"/>
    </location>
</feature>
<keyword evidence="3" id="KW-0238">DNA-binding</keyword>
<dbReference type="Pfam" id="PF03466">
    <property type="entry name" value="LysR_substrate"/>
    <property type="match status" value="1"/>
</dbReference>
<dbReference type="Proteomes" id="UP000471705">
    <property type="component" value="Unassembled WGS sequence"/>
</dbReference>
<dbReference type="PANTHER" id="PTHR30537">
    <property type="entry name" value="HTH-TYPE TRANSCRIPTIONAL REGULATOR"/>
    <property type="match status" value="1"/>
</dbReference>
<evidence type="ECO:0000256" key="3">
    <source>
        <dbReference type="ARBA" id="ARBA00023125"/>
    </source>
</evidence>
<gene>
    <name evidence="6" type="ORF">GR257_34595</name>
</gene>
<keyword evidence="2" id="KW-0805">Transcription regulation</keyword>